<organism evidence="3 4">
    <name type="scientific">Allokutzneria multivorans</name>
    <dbReference type="NCBI Taxonomy" id="1142134"/>
    <lineage>
        <taxon>Bacteria</taxon>
        <taxon>Bacillati</taxon>
        <taxon>Actinomycetota</taxon>
        <taxon>Actinomycetes</taxon>
        <taxon>Pseudonocardiales</taxon>
        <taxon>Pseudonocardiaceae</taxon>
        <taxon>Allokutzneria</taxon>
    </lineage>
</organism>
<dbReference type="InterPro" id="IPR029021">
    <property type="entry name" value="Prot-tyrosine_phosphatase-like"/>
</dbReference>
<sequence length="238" mass="24789">MTELANARDLGGLPTADGRTTRAGVLFRSDAPHEGDGGPDLPNWPPALVIDLRATAEHSGAAHPLAGPDTAVRRIPLLEAVVAELNEPSSPVAPAAKDLAAVYVGMLKASAADFVEVLRLIAVAEGPVLVHCAAGKDRTGVAVALALSAVGVSREAIVADYVRTQANMEAVISRMTGGVLLPEGMDFEPVRHLFEAPARAMEAVLDRLEAHPRGALGWLDEQGLSPSTLDRLTARLVG</sequence>
<evidence type="ECO:0000259" key="2">
    <source>
        <dbReference type="PROSITE" id="PS50056"/>
    </source>
</evidence>
<dbReference type="Proteomes" id="UP001501747">
    <property type="component" value="Unassembled WGS sequence"/>
</dbReference>
<dbReference type="PROSITE" id="PS50056">
    <property type="entry name" value="TYR_PHOSPHATASE_2"/>
    <property type="match status" value="1"/>
</dbReference>
<dbReference type="InterPro" id="IPR016130">
    <property type="entry name" value="Tyr_Pase_AS"/>
</dbReference>
<accession>A0ABP7S6Z9</accession>
<reference evidence="4" key="1">
    <citation type="journal article" date="2019" name="Int. J. Syst. Evol. Microbiol.">
        <title>The Global Catalogue of Microorganisms (GCM) 10K type strain sequencing project: providing services to taxonomists for standard genome sequencing and annotation.</title>
        <authorList>
            <consortium name="The Broad Institute Genomics Platform"/>
            <consortium name="The Broad Institute Genome Sequencing Center for Infectious Disease"/>
            <person name="Wu L."/>
            <person name="Ma J."/>
        </authorList>
    </citation>
    <scope>NUCLEOTIDE SEQUENCE [LARGE SCALE GENOMIC DNA]</scope>
    <source>
        <strain evidence="4">JCM 17342</strain>
    </source>
</reference>
<dbReference type="InterPro" id="IPR026893">
    <property type="entry name" value="Tyr/Ser_Pase_IphP-type"/>
</dbReference>
<name>A0ABP7S6Z9_9PSEU</name>
<dbReference type="InterPro" id="IPR000387">
    <property type="entry name" value="Tyr_Pase_dom"/>
</dbReference>
<dbReference type="Gene3D" id="3.90.190.10">
    <property type="entry name" value="Protein tyrosine phosphatase superfamily"/>
    <property type="match status" value="1"/>
</dbReference>
<comment type="caution">
    <text evidence="3">The sequence shown here is derived from an EMBL/GenBank/DDBJ whole genome shotgun (WGS) entry which is preliminary data.</text>
</comment>
<feature type="domain" description="Tyrosine specific protein phosphatases" evidence="2">
    <location>
        <begin position="112"/>
        <end position="147"/>
    </location>
</feature>
<evidence type="ECO:0000313" key="4">
    <source>
        <dbReference type="Proteomes" id="UP001501747"/>
    </source>
</evidence>
<dbReference type="PROSITE" id="PS00383">
    <property type="entry name" value="TYR_PHOSPHATASE_1"/>
    <property type="match status" value="1"/>
</dbReference>
<dbReference type="RefSeq" id="WP_344875410.1">
    <property type="nucleotide sequence ID" value="NZ_BAABAL010000009.1"/>
</dbReference>
<dbReference type="Pfam" id="PF13350">
    <property type="entry name" value="Y_phosphatase3"/>
    <property type="match status" value="1"/>
</dbReference>
<keyword evidence="4" id="KW-1185">Reference proteome</keyword>
<proteinExistence type="predicted"/>
<protein>
    <submittedName>
        <fullName evidence="3">Tyrosine-protein phosphatase</fullName>
    </submittedName>
</protein>
<dbReference type="SUPFAM" id="SSF52799">
    <property type="entry name" value="(Phosphotyrosine protein) phosphatases II"/>
    <property type="match status" value="1"/>
</dbReference>
<gene>
    <name evidence="3" type="ORF">GCM10022247_32010</name>
</gene>
<dbReference type="EMBL" id="BAABAL010000009">
    <property type="protein sequence ID" value="GAA4007515.1"/>
    <property type="molecule type" value="Genomic_DNA"/>
</dbReference>
<feature type="region of interest" description="Disordered" evidence="1">
    <location>
        <begin position="1"/>
        <end position="22"/>
    </location>
</feature>
<evidence type="ECO:0000313" key="3">
    <source>
        <dbReference type="EMBL" id="GAA4007515.1"/>
    </source>
</evidence>
<evidence type="ECO:0000256" key="1">
    <source>
        <dbReference type="SAM" id="MobiDB-lite"/>
    </source>
</evidence>